<comment type="caution">
    <text evidence="1">The sequence shown here is derived from an EMBL/GenBank/DDBJ whole genome shotgun (WGS) entry which is preliminary data.</text>
</comment>
<reference evidence="1" key="1">
    <citation type="journal article" date="2019" name="bioRxiv">
        <title>The Genome of the Zebra Mussel, Dreissena polymorpha: A Resource for Invasive Species Research.</title>
        <authorList>
            <person name="McCartney M.A."/>
            <person name="Auch B."/>
            <person name="Kono T."/>
            <person name="Mallez S."/>
            <person name="Zhang Y."/>
            <person name="Obille A."/>
            <person name="Becker A."/>
            <person name="Abrahante J.E."/>
            <person name="Garbe J."/>
            <person name="Badalamenti J.P."/>
            <person name="Herman A."/>
            <person name="Mangelson H."/>
            <person name="Liachko I."/>
            <person name="Sullivan S."/>
            <person name="Sone E.D."/>
            <person name="Koren S."/>
            <person name="Silverstein K.A.T."/>
            <person name="Beckman K.B."/>
            <person name="Gohl D.M."/>
        </authorList>
    </citation>
    <scope>NUCLEOTIDE SEQUENCE</scope>
    <source>
        <strain evidence="1">Duluth1</strain>
        <tissue evidence="1">Whole animal</tissue>
    </source>
</reference>
<sequence>MPSFPRTILKYKTTIATHVQDPTGSEDRPQQEELDFMFDEEMTEFEGVGRRNNFTEW</sequence>
<dbReference type="Proteomes" id="UP000828390">
    <property type="component" value="Unassembled WGS sequence"/>
</dbReference>
<gene>
    <name evidence="1" type="ORF">DPMN_068872</name>
</gene>
<dbReference type="EMBL" id="JAIWYP010000014">
    <property type="protein sequence ID" value="KAH3709409.1"/>
    <property type="molecule type" value="Genomic_DNA"/>
</dbReference>
<dbReference type="AlphaFoldDB" id="A0A9D3Z385"/>
<proteinExistence type="predicted"/>
<name>A0A9D3Z385_DREPO</name>
<keyword evidence="2" id="KW-1185">Reference proteome</keyword>
<accession>A0A9D3Z385</accession>
<evidence type="ECO:0000313" key="1">
    <source>
        <dbReference type="EMBL" id="KAH3709409.1"/>
    </source>
</evidence>
<protein>
    <submittedName>
        <fullName evidence="1">Uncharacterized protein</fullName>
    </submittedName>
</protein>
<evidence type="ECO:0000313" key="2">
    <source>
        <dbReference type="Proteomes" id="UP000828390"/>
    </source>
</evidence>
<organism evidence="1 2">
    <name type="scientific">Dreissena polymorpha</name>
    <name type="common">Zebra mussel</name>
    <name type="synonym">Mytilus polymorpha</name>
    <dbReference type="NCBI Taxonomy" id="45954"/>
    <lineage>
        <taxon>Eukaryota</taxon>
        <taxon>Metazoa</taxon>
        <taxon>Spiralia</taxon>
        <taxon>Lophotrochozoa</taxon>
        <taxon>Mollusca</taxon>
        <taxon>Bivalvia</taxon>
        <taxon>Autobranchia</taxon>
        <taxon>Heteroconchia</taxon>
        <taxon>Euheterodonta</taxon>
        <taxon>Imparidentia</taxon>
        <taxon>Neoheterodontei</taxon>
        <taxon>Myida</taxon>
        <taxon>Dreissenoidea</taxon>
        <taxon>Dreissenidae</taxon>
        <taxon>Dreissena</taxon>
    </lineage>
</organism>
<reference evidence="1" key="2">
    <citation type="submission" date="2020-11" db="EMBL/GenBank/DDBJ databases">
        <authorList>
            <person name="McCartney M.A."/>
            <person name="Auch B."/>
            <person name="Kono T."/>
            <person name="Mallez S."/>
            <person name="Becker A."/>
            <person name="Gohl D.M."/>
            <person name="Silverstein K.A.T."/>
            <person name="Koren S."/>
            <person name="Bechman K.B."/>
            <person name="Herman A."/>
            <person name="Abrahante J.E."/>
            <person name="Garbe J."/>
        </authorList>
    </citation>
    <scope>NUCLEOTIDE SEQUENCE</scope>
    <source>
        <strain evidence="1">Duluth1</strain>
        <tissue evidence="1">Whole animal</tissue>
    </source>
</reference>